<evidence type="ECO:0000313" key="2">
    <source>
        <dbReference type="Proteomes" id="UP001289645"/>
    </source>
</evidence>
<dbReference type="Proteomes" id="UP001289645">
    <property type="component" value="Unassembled WGS sequence"/>
</dbReference>
<proteinExistence type="predicted"/>
<evidence type="ECO:0000313" key="1">
    <source>
        <dbReference type="EMBL" id="MDZ5086480.1"/>
    </source>
</evidence>
<keyword evidence="1" id="KW-0032">Aminotransferase</keyword>
<sequence>MTLNPAARSERDRAAVLAAPGFGAHFTDHMVLVDFSERNGWHDRRVVPYGPLPMDPAATALQYGQEIFEGLKLYRHRDGHLRLFRPDMNARRFAASAARLALPAVPTGLFVESIRQLALVDAAWVPDRPGDSLYVRPFVIGTEALLGVRPARHATYGVIASPAGSYFDDAESGISLWLSPSHSRAGAGGTGAAKCGGNYAAALVAQTEAKAHGCQQVLFTDAATRTWVEEAGSMNIFFVFADGTLVTPPLNGAILAGVTRDSVIELARDRGHRVEERPISIAEWKATAATGELTEVFAAGTAAVITPIAELVTEDTVIATRASGSASMARELRAQLTGIQHGTIPDRRGWLLDLGPARR</sequence>
<comment type="caution">
    <text evidence="1">The sequence shown here is derived from an EMBL/GenBank/DDBJ whole genome shotgun (WGS) entry which is preliminary data.</text>
</comment>
<organism evidence="1 2">
    <name type="scientific">Mycolicibacterium parafortuitum</name>
    <name type="common">Mycobacterium parafortuitum</name>
    <dbReference type="NCBI Taxonomy" id="39692"/>
    <lineage>
        <taxon>Bacteria</taxon>
        <taxon>Bacillati</taxon>
        <taxon>Actinomycetota</taxon>
        <taxon>Actinomycetes</taxon>
        <taxon>Mycobacteriales</taxon>
        <taxon>Mycobacteriaceae</taxon>
        <taxon>Mycolicibacterium</taxon>
    </lineage>
</organism>
<accession>A0ACC6MHS0</accession>
<reference evidence="1 2" key="1">
    <citation type="journal article" date="2021" name="Chemosphere">
        <title>Bioballs carrying a syntrophic Rhodococcus and Mycolicibacterium consortium for simultaneous sorption and biodegradation of fuel oil in contaminated freshwater.</title>
        <authorList>
            <person name="Naloka K."/>
            <person name="Polrit D."/>
            <person name="Muangchinda C."/>
            <person name="Thoetkiattikul H."/>
            <person name="Pinyakong O."/>
        </authorList>
    </citation>
    <scope>NUCLEOTIDE SEQUENCE [LARGE SCALE GENOMIC DNA]</scope>
    <source>
        <strain evidence="1 2">J101</strain>
    </source>
</reference>
<dbReference type="EC" id="2.6.1.42" evidence="1"/>
<dbReference type="EMBL" id="JAOXLN010000013">
    <property type="protein sequence ID" value="MDZ5086480.1"/>
    <property type="molecule type" value="Genomic_DNA"/>
</dbReference>
<keyword evidence="1" id="KW-0808">Transferase</keyword>
<keyword evidence="2" id="KW-1185">Reference proteome</keyword>
<gene>
    <name evidence="1" type="ORF">OHX15_13920</name>
</gene>
<name>A0ACC6MHS0_MYCPF</name>
<protein>
    <submittedName>
        <fullName evidence="1">Branched-chain amino acid aminotransferase</fullName>
        <ecNumber evidence="1">2.6.1.42</ecNumber>
    </submittedName>
</protein>